<dbReference type="Pfam" id="PF07686">
    <property type="entry name" value="V-set"/>
    <property type="match status" value="1"/>
</dbReference>
<keyword evidence="1" id="KW-0391">Immunity</keyword>
<evidence type="ECO:0000259" key="4">
    <source>
        <dbReference type="PROSITE" id="PS50835"/>
    </source>
</evidence>
<evidence type="ECO:0000256" key="3">
    <source>
        <dbReference type="ARBA" id="ARBA00043265"/>
    </source>
</evidence>
<dbReference type="InterPro" id="IPR036179">
    <property type="entry name" value="Ig-like_dom_sf"/>
</dbReference>
<protein>
    <recommendedName>
        <fullName evidence="4">Ig-like domain-containing protein</fullName>
    </recommendedName>
</protein>
<sequence>MFTIPGTQCDIQMTQSSSSLAATTGERVTITCQASQGINKWLAWYQKKAGNAAKLLIYKASDLQSRVPSRFSGSGSGTDFTLTISNLDPEDTATYYCQRYDSYPPTVLQVIT</sequence>
<organism evidence="5">
    <name type="scientific">Castor canadensis</name>
    <name type="common">American beaver</name>
    <dbReference type="NCBI Taxonomy" id="51338"/>
    <lineage>
        <taxon>Eukaryota</taxon>
        <taxon>Metazoa</taxon>
        <taxon>Chordata</taxon>
        <taxon>Craniata</taxon>
        <taxon>Vertebrata</taxon>
        <taxon>Euteleostomi</taxon>
        <taxon>Mammalia</taxon>
        <taxon>Eutheria</taxon>
        <taxon>Euarchontoglires</taxon>
        <taxon>Glires</taxon>
        <taxon>Rodentia</taxon>
        <taxon>Castorimorpha</taxon>
        <taxon>Castoridae</taxon>
        <taxon>Castor</taxon>
    </lineage>
</organism>
<dbReference type="InterPro" id="IPR013106">
    <property type="entry name" value="Ig_V-set"/>
</dbReference>
<dbReference type="InterPro" id="IPR007110">
    <property type="entry name" value="Ig-like_dom"/>
</dbReference>
<dbReference type="GO" id="GO:0005886">
    <property type="term" value="C:plasma membrane"/>
    <property type="evidence" value="ECO:0007669"/>
    <property type="project" value="UniProtKB-ARBA"/>
</dbReference>
<dbReference type="InterPro" id="IPR050150">
    <property type="entry name" value="IgV_Light_Chain"/>
</dbReference>
<dbReference type="GO" id="GO:0002250">
    <property type="term" value="P:adaptive immune response"/>
    <property type="evidence" value="ECO:0007669"/>
    <property type="project" value="UniProtKB-KW"/>
</dbReference>
<dbReference type="InterPro" id="IPR013783">
    <property type="entry name" value="Ig-like_fold"/>
</dbReference>
<dbReference type="Gene3D" id="2.60.40.10">
    <property type="entry name" value="Immunoglobulins"/>
    <property type="match status" value="1"/>
</dbReference>
<dbReference type="AlphaFoldDB" id="A0A8C0X8P3"/>
<proteinExistence type="predicted"/>
<dbReference type="FunFam" id="2.60.40.10:FF:000212">
    <property type="entry name" value="Immunoglobulin kappa chain variable 12-38"/>
    <property type="match status" value="1"/>
</dbReference>
<evidence type="ECO:0000313" key="5">
    <source>
        <dbReference type="Ensembl" id="ENSCCNP00000022035.1"/>
    </source>
</evidence>
<dbReference type="Ensembl" id="ENSCCNT00000028270.1">
    <property type="protein sequence ID" value="ENSCCNP00000022035.1"/>
    <property type="gene ID" value="ENSCCNG00000021731.1"/>
</dbReference>
<dbReference type="GO" id="GO:0019814">
    <property type="term" value="C:immunoglobulin complex"/>
    <property type="evidence" value="ECO:0007669"/>
    <property type="project" value="UniProtKB-KW"/>
</dbReference>
<evidence type="ECO:0000256" key="1">
    <source>
        <dbReference type="ARBA" id="ARBA00022859"/>
    </source>
</evidence>
<keyword evidence="3" id="KW-1280">Immunoglobulin</keyword>
<dbReference type="PROSITE" id="PS50835">
    <property type="entry name" value="IG_LIKE"/>
    <property type="match status" value="1"/>
</dbReference>
<keyword evidence="2" id="KW-1064">Adaptive immunity</keyword>
<dbReference type="GO" id="GO:0005576">
    <property type="term" value="C:extracellular region"/>
    <property type="evidence" value="ECO:0007669"/>
    <property type="project" value="UniProtKB-ARBA"/>
</dbReference>
<accession>A0A8C0X8P3</accession>
<name>A0A8C0X8P3_CASCN</name>
<dbReference type="SUPFAM" id="SSF48726">
    <property type="entry name" value="Immunoglobulin"/>
    <property type="match status" value="1"/>
</dbReference>
<feature type="domain" description="Ig-like" evidence="4">
    <location>
        <begin position="5"/>
        <end position="98"/>
    </location>
</feature>
<dbReference type="PANTHER" id="PTHR23267">
    <property type="entry name" value="IMMUNOGLOBULIN LIGHT CHAIN"/>
    <property type="match status" value="1"/>
</dbReference>
<dbReference type="SMART" id="SM00409">
    <property type="entry name" value="IG"/>
    <property type="match status" value="1"/>
</dbReference>
<dbReference type="InterPro" id="IPR003599">
    <property type="entry name" value="Ig_sub"/>
</dbReference>
<evidence type="ECO:0000256" key="2">
    <source>
        <dbReference type="ARBA" id="ARBA00023130"/>
    </source>
</evidence>
<dbReference type="SMART" id="SM00406">
    <property type="entry name" value="IGv"/>
    <property type="match status" value="1"/>
</dbReference>
<reference evidence="5" key="1">
    <citation type="submission" date="2023-09" db="UniProtKB">
        <authorList>
            <consortium name="Ensembl"/>
        </authorList>
    </citation>
    <scope>IDENTIFICATION</scope>
</reference>